<evidence type="ECO:0000313" key="1">
    <source>
        <dbReference type="EMBL" id="KAI5426555.1"/>
    </source>
</evidence>
<reference evidence="1 2" key="1">
    <citation type="journal article" date="2022" name="Nat. Genet.">
        <title>Improved pea reference genome and pan-genome highlight genomic features and evolutionary characteristics.</title>
        <authorList>
            <person name="Yang T."/>
            <person name="Liu R."/>
            <person name="Luo Y."/>
            <person name="Hu S."/>
            <person name="Wang D."/>
            <person name="Wang C."/>
            <person name="Pandey M.K."/>
            <person name="Ge S."/>
            <person name="Xu Q."/>
            <person name="Li N."/>
            <person name="Li G."/>
            <person name="Huang Y."/>
            <person name="Saxena R.K."/>
            <person name="Ji Y."/>
            <person name="Li M."/>
            <person name="Yan X."/>
            <person name="He Y."/>
            <person name="Liu Y."/>
            <person name="Wang X."/>
            <person name="Xiang C."/>
            <person name="Varshney R.K."/>
            <person name="Ding H."/>
            <person name="Gao S."/>
            <person name="Zong X."/>
        </authorList>
    </citation>
    <scope>NUCLEOTIDE SEQUENCE [LARGE SCALE GENOMIC DNA]</scope>
    <source>
        <strain evidence="1 2">cv. Zhongwan 6</strain>
    </source>
</reference>
<protein>
    <submittedName>
        <fullName evidence="1">Uncharacterized protein</fullName>
    </submittedName>
</protein>
<dbReference type="Proteomes" id="UP001058974">
    <property type="component" value="Chromosome 3"/>
</dbReference>
<name>A0A9D4XX52_PEA</name>
<comment type="caution">
    <text evidence="1">The sequence shown here is derived from an EMBL/GenBank/DDBJ whole genome shotgun (WGS) entry which is preliminary data.</text>
</comment>
<keyword evidence="2" id="KW-1185">Reference proteome</keyword>
<accession>A0A9D4XX52</accession>
<dbReference type="Gramene" id="Psat03G0211600-T1">
    <property type="protein sequence ID" value="KAI5426555.1"/>
    <property type="gene ID" value="KIW84_032116"/>
</dbReference>
<organism evidence="1 2">
    <name type="scientific">Pisum sativum</name>
    <name type="common">Garden pea</name>
    <name type="synonym">Lathyrus oleraceus</name>
    <dbReference type="NCBI Taxonomy" id="3888"/>
    <lineage>
        <taxon>Eukaryota</taxon>
        <taxon>Viridiplantae</taxon>
        <taxon>Streptophyta</taxon>
        <taxon>Embryophyta</taxon>
        <taxon>Tracheophyta</taxon>
        <taxon>Spermatophyta</taxon>
        <taxon>Magnoliopsida</taxon>
        <taxon>eudicotyledons</taxon>
        <taxon>Gunneridae</taxon>
        <taxon>Pentapetalae</taxon>
        <taxon>rosids</taxon>
        <taxon>fabids</taxon>
        <taxon>Fabales</taxon>
        <taxon>Fabaceae</taxon>
        <taxon>Papilionoideae</taxon>
        <taxon>50 kb inversion clade</taxon>
        <taxon>NPAAA clade</taxon>
        <taxon>Hologalegina</taxon>
        <taxon>IRL clade</taxon>
        <taxon>Fabeae</taxon>
        <taxon>Lathyrus</taxon>
    </lineage>
</organism>
<dbReference type="AlphaFoldDB" id="A0A9D4XX52"/>
<dbReference type="EMBL" id="JAMSHJ010000003">
    <property type="protein sequence ID" value="KAI5426555.1"/>
    <property type="molecule type" value="Genomic_DNA"/>
</dbReference>
<proteinExistence type="predicted"/>
<evidence type="ECO:0000313" key="2">
    <source>
        <dbReference type="Proteomes" id="UP001058974"/>
    </source>
</evidence>
<sequence>MLLNHDAKLDSSRKFGLTKHMSINVAHATQTPLQHVNQTQSDASSIVQPTIISQFSDSCGGFHGVRLFGCGKGGKFGGKFKVQYQICFKTGHDVNICYHRHSSMMPPLMSTPWNNTAPTHIPAWNQWTNSNIPQYMASTNQNQWLVPQCIPATDSGATHYITNNADFLTKSSTLPGTDQALLENGQGLPITSIGSACFACPHTTHTYLTLWQSTLFLMPLLMFLVPLHLQVILLILCGIIDWGIPIMKLLSENSCNLEVVDEVEAQHRPAGIDLCPGYLLQVVSRFDLDQVASLFQLGVFLCRYKPLQPESLTIVCFGASRFSIDYDVAVFNGCKNVGNVVGWRYNERPNITSSFLAVELTCEKRLNPLEFLSIRKGYGFLDVGSVVVFDTLLRHSLGSNAEWLVAHDVGSVLVQMRLGDCGFMTLGLCNAWNLSYDLICSFDMLLDNSACVWLLGHEHMKDDVGTNGLQHDIEIESNLSYGIGLTLKLV</sequence>
<gene>
    <name evidence="1" type="ORF">KIW84_032116</name>
</gene>